<evidence type="ECO:0000313" key="1">
    <source>
        <dbReference type="EMBL" id="AZI40075.1"/>
    </source>
</evidence>
<sequence length="103" mass="12199">MYYKQNLPDKIGIRETEKLTAYVGYSTSDMNLFGQYENAVDILINKIFEEKHRIDTISHPILYLMRHTIELGLKENIKYLRKYSKLNITKNKTHSLTDLALEF</sequence>
<evidence type="ECO:0000313" key="2">
    <source>
        <dbReference type="Proteomes" id="UP000281810"/>
    </source>
</evidence>
<reference evidence="2" key="1">
    <citation type="submission" date="2018-11" db="EMBL/GenBank/DDBJ databases">
        <title>Proposal to divide the Flavobacteriaceae and reorganize its genera based on Amino Acid Identity values calculated from whole genome sequences.</title>
        <authorList>
            <person name="Nicholson A.C."/>
            <person name="Gulvik C.A."/>
            <person name="Whitney A.M."/>
            <person name="Humrighouse B.W."/>
            <person name="Bell M."/>
            <person name="Holmes B."/>
            <person name="Steigerwalt A.B."/>
            <person name="Villarma A."/>
            <person name="Sheth M."/>
            <person name="Batra D."/>
            <person name="Pryor J."/>
            <person name="Bernardet J.-F."/>
            <person name="Hugo C."/>
            <person name="Kampfer P."/>
            <person name="Newman J.D."/>
            <person name="McQuiston J.R."/>
        </authorList>
    </citation>
    <scope>NUCLEOTIDE SEQUENCE [LARGE SCALE GENOMIC DNA]</scope>
    <source>
        <strain evidence="2">F5649</strain>
    </source>
</reference>
<gene>
    <name evidence="1" type="ORF">EIB74_08925</name>
</gene>
<dbReference type="EMBL" id="CP034161">
    <property type="protein sequence ID" value="AZI40075.1"/>
    <property type="molecule type" value="Genomic_DNA"/>
</dbReference>
<name>A0A3G8Y3Y0_9FLAO</name>
<dbReference type="OrthoDB" id="1491312at2"/>
<accession>A0A3G8Y3Y0</accession>
<proteinExistence type="predicted"/>
<organism evidence="1 2">
    <name type="scientific">Epilithonimonas vandammei</name>
    <dbReference type="NCBI Taxonomy" id="2487072"/>
    <lineage>
        <taxon>Bacteria</taxon>
        <taxon>Pseudomonadati</taxon>
        <taxon>Bacteroidota</taxon>
        <taxon>Flavobacteriia</taxon>
        <taxon>Flavobacteriales</taxon>
        <taxon>Weeksellaceae</taxon>
        <taxon>Chryseobacterium group</taxon>
        <taxon>Epilithonimonas</taxon>
    </lineage>
</organism>
<dbReference type="AlphaFoldDB" id="A0A3G8Y3Y0"/>
<protein>
    <submittedName>
        <fullName evidence="1">Uncharacterized protein</fullName>
    </submittedName>
</protein>
<dbReference type="RefSeq" id="WP_124802261.1">
    <property type="nucleotide sequence ID" value="NZ_CP034161.1"/>
</dbReference>
<dbReference type="Proteomes" id="UP000281810">
    <property type="component" value="Chromosome"/>
</dbReference>
<keyword evidence="2" id="KW-1185">Reference proteome</keyword>